<dbReference type="OrthoDB" id="5322100at2759"/>
<keyword evidence="3" id="KW-1185">Reference proteome</keyword>
<name>A0A3P7WT03_HAEPC</name>
<evidence type="ECO:0000313" key="2">
    <source>
        <dbReference type="EMBL" id="VDO63876.1"/>
    </source>
</evidence>
<keyword evidence="1" id="KW-0812">Transmembrane</keyword>
<accession>A0A3P7WT03</accession>
<reference evidence="2 3" key="1">
    <citation type="submission" date="2018-11" db="EMBL/GenBank/DDBJ databases">
        <authorList>
            <consortium name="Pathogen Informatics"/>
        </authorList>
    </citation>
    <scope>NUCLEOTIDE SEQUENCE [LARGE SCALE GENOMIC DNA]</scope>
    <source>
        <strain evidence="2 3">MHpl1</strain>
    </source>
</reference>
<sequence>MHDSQKVDPTFIEHEQSTEFPDFGLVSVQSLGQILSGKSTLSFFIAFTAFLKRIKLDYFRDPPTYATRFHKLRFADCVAPGSLNASRRSYMRYDDMIGSN</sequence>
<dbReference type="Proteomes" id="UP000268014">
    <property type="component" value="Unassembled WGS sequence"/>
</dbReference>
<keyword evidence="1" id="KW-1133">Transmembrane helix</keyword>
<feature type="transmembrane region" description="Helical" evidence="1">
    <location>
        <begin position="31"/>
        <end position="51"/>
    </location>
</feature>
<protein>
    <submittedName>
        <fullName evidence="2">Uncharacterized protein</fullName>
    </submittedName>
</protein>
<dbReference type="EMBL" id="UZAF01019818">
    <property type="protein sequence ID" value="VDO63876.1"/>
    <property type="molecule type" value="Genomic_DNA"/>
</dbReference>
<organism evidence="2 3">
    <name type="scientific">Haemonchus placei</name>
    <name type="common">Barber's pole worm</name>
    <dbReference type="NCBI Taxonomy" id="6290"/>
    <lineage>
        <taxon>Eukaryota</taxon>
        <taxon>Metazoa</taxon>
        <taxon>Ecdysozoa</taxon>
        <taxon>Nematoda</taxon>
        <taxon>Chromadorea</taxon>
        <taxon>Rhabditida</taxon>
        <taxon>Rhabditina</taxon>
        <taxon>Rhabditomorpha</taxon>
        <taxon>Strongyloidea</taxon>
        <taxon>Trichostrongylidae</taxon>
        <taxon>Haemonchus</taxon>
    </lineage>
</organism>
<proteinExistence type="predicted"/>
<evidence type="ECO:0000256" key="1">
    <source>
        <dbReference type="SAM" id="Phobius"/>
    </source>
</evidence>
<dbReference type="AlphaFoldDB" id="A0A3P7WT03"/>
<evidence type="ECO:0000313" key="3">
    <source>
        <dbReference type="Proteomes" id="UP000268014"/>
    </source>
</evidence>
<keyword evidence="1" id="KW-0472">Membrane</keyword>
<gene>
    <name evidence="2" type="ORF">HPLM_LOCUS17196</name>
</gene>